<dbReference type="OMA" id="CTHYSAR"/>
<protein>
    <submittedName>
        <fullName evidence="1">Uncharacterized protein</fullName>
    </submittedName>
</protein>
<evidence type="ECO:0000313" key="2">
    <source>
        <dbReference type="Proteomes" id="UP000186817"/>
    </source>
</evidence>
<organism evidence="1 2">
    <name type="scientific">Symbiodinium microadriaticum</name>
    <name type="common">Dinoflagellate</name>
    <name type="synonym">Zooxanthella microadriatica</name>
    <dbReference type="NCBI Taxonomy" id="2951"/>
    <lineage>
        <taxon>Eukaryota</taxon>
        <taxon>Sar</taxon>
        <taxon>Alveolata</taxon>
        <taxon>Dinophyceae</taxon>
        <taxon>Suessiales</taxon>
        <taxon>Symbiodiniaceae</taxon>
        <taxon>Symbiodinium</taxon>
    </lineage>
</organism>
<evidence type="ECO:0000313" key="1">
    <source>
        <dbReference type="EMBL" id="OLQ11424.1"/>
    </source>
</evidence>
<dbReference type="AlphaFoldDB" id="A0A1Q9EVE0"/>
<dbReference type="OrthoDB" id="10398743at2759"/>
<proteinExistence type="predicted"/>
<gene>
    <name evidence="1" type="ORF">AK812_SmicGene4766</name>
</gene>
<comment type="caution">
    <text evidence="1">The sequence shown here is derived from an EMBL/GenBank/DDBJ whole genome shotgun (WGS) entry which is preliminary data.</text>
</comment>
<name>A0A1Q9EVE0_SYMMI</name>
<dbReference type="EMBL" id="LSRX01000059">
    <property type="protein sequence ID" value="OLQ11424.1"/>
    <property type="molecule type" value="Genomic_DNA"/>
</dbReference>
<reference evidence="1 2" key="1">
    <citation type="submission" date="2016-02" db="EMBL/GenBank/DDBJ databases">
        <title>Genome analysis of coral dinoflagellate symbionts highlights evolutionary adaptations to a symbiotic lifestyle.</title>
        <authorList>
            <person name="Aranda M."/>
            <person name="Li Y."/>
            <person name="Liew Y.J."/>
            <person name="Baumgarten S."/>
            <person name="Simakov O."/>
            <person name="Wilson M."/>
            <person name="Piel J."/>
            <person name="Ashoor H."/>
            <person name="Bougouffa S."/>
            <person name="Bajic V.B."/>
            <person name="Ryu T."/>
            <person name="Ravasi T."/>
            <person name="Bayer T."/>
            <person name="Micklem G."/>
            <person name="Kim H."/>
            <person name="Bhak J."/>
            <person name="Lajeunesse T.C."/>
            <person name="Voolstra C.R."/>
        </authorList>
    </citation>
    <scope>NUCLEOTIDE SEQUENCE [LARGE SCALE GENOMIC DNA]</scope>
    <source>
        <strain evidence="1 2">CCMP2467</strain>
    </source>
</reference>
<sequence>MEVSLALDSESTRQLKWMVMARYELAAAGAPYVVTTSRSGRIAAGQPELVQLQENLRQMCTHYNAKIDGCDIAALSDLFQWMQRPDTSQTQAADLFGSCLDTVQKAPAQLTDGDISKLEGTKQHLAETCAMLEKELQQGPSAQQEWQLRDMRKKEQQLDEVLKKLGRS</sequence>
<keyword evidence="2" id="KW-1185">Reference proteome</keyword>
<accession>A0A1Q9EVE0</accession>
<dbReference type="Proteomes" id="UP000186817">
    <property type="component" value="Unassembled WGS sequence"/>
</dbReference>